<evidence type="ECO:0000313" key="3">
    <source>
        <dbReference type="Proteomes" id="UP000887013"/>
    </source>
</evidence>
<feature type="region of interest" description="Disordered" evidence="1">
    <location>
        <begin position="443"/>
        <end position="471"/>
    </location>
</feature>
<evidence type="ECO:0000256" key="1">
    <source>
        <dbReference type="SAM" id="MobiDB-lite"/>
    </source>
</evidence>
<comment type="caution">
    <text evidence="2">The sequence shown here is derived from an EMBL/GenBank/DDBJ whole genome shotgun (WGS) entry which is preliminary data.</text>
</comment>
<accession>A0A8X6Q9G8</accession>
<keyword evidence="3" id="KW-1185">Reference proteome</keyword>
<feature type="region of interest" description="Disordered" evidence="1">
    <location>
        <begin position="632"/>
        <end position="651"/>
    </location>
</feature>
<sequence>MDHRGHFKVVENVLKDTETILKYFQRDGSIWKYTTEYLDTSGSSLNLIHPLCTKFKRENEVRERSDYVSTMLKEIDAYVSKATEKDISILNKSKHNIETSKKGCSSNGTIITKIPSTENSNNSISSNLSRMKRKVIAESSKSCFSDGIISEEKNLDNADFLKEHSSDEISRSTSSSLINDLKQMMKDKTSGSIPFEKCNTDMSMTHATTKDYMTSQAPAFNHMISEPFILTNETITKDPSMHHIPENNQVMFNYLSEKDTLAIPVRAVSDSSATDQTLSRTSENDQISHIPTVGAMKSDNSIKDQLYYSSSKNRSQFPNALNIRDSNSLVEDHTMYSSYPKLSSILLNTDQNKFKIRNNWSNVSIRKKTMNRTKIKDSQENTILEKTANLHRKNPRITGRQHENNLNKSKLFEMHSSSTESNPVQMDSLKKSNGKMVSIESINAKIDNSESNDTQLNSPERNDAQLDSPNQHDIRMDCSEWINAQIDCPEEKDAETDCPKSNDTLIDCQGRNNTKLDIREKITPTDNTEKNIAQIYSLQRSDSSPTRNRTEMHNPLTNVAQMYSPQKNETLTHRPKRDNTRMGFPEENAAHTDGANENDSQMDCPEDNDSQMLSCPERIKRITQNEFPRIRIRTNGSPGQERNQLDLPDKNKAQLDLLNRKTQNRSLNKIIK</sequence>
<feature type="region of interest" description="Disordered" evidence="1">
    <location>
        <begin position="569"/>
        <end position="611"/>
    </location>
</feature>
<dbReference type="AlphaFoldDB" id="A0A8X6Q9G8"/>
<feature type="compositionally biased region" description="Polar residues" evidence="1">
    <location>
        <begin position="449"/>
        <end position="459"/>
    </location>
</feature>
<proteinExistence type="predicted"/>
<dbReference type="EMBL" id="BMAW01078079">
    <property type="protein sequence ID" value="GFU09474.1"/>
    <property type="molecule type" value="Genomic_DNA"/>
</dbReference>
<reference evidence="2" key="1">
    <citation type="submission" date="2020-08" db="EMBL/GenBank/DDBJ databases">
        <title>Multicomponent nature underlies the extraordinary mechanical properties of spider dragline silk.</title>
        <authorList>
            <person name="Kono N."/>
            <person name="Nakamura H."/>
            <person name="Mori M."/>
            <person name="Yoshida Y."/>
            <person name="Ohtoshi R."/>
            <person name="Malay A.D."/>
            <person name="Moran D.A.P."/>
            <person name="Tomita M."/>
            <person name="Numata K."/>
            <person name="Arakawa K."/>
        </authorList>
    </citation>
    <scope>NUCLEOTIDE SEQUENCE</scope>
</reference>
<protein>
    <submittedName>
        <fullName evidence="2">Uncharacterized protein</fullName>
    </submittedName>
</protein>
<name>A0A8X6Q9G8_NEPPI</name>
<dbReference type="Proteomes" id="UP000887013">
    <property type="component" value="Unassembled WGS sequence"/>
</dbReference>
<organism evidence="2 3">
    <name type="scientific">Nephila pilipes</name>
    <name type="common">Giant wood spider</name>
    <name type="synonym">Nephila maculata</name>
    <dbReference type="NCBI Taxonomy" id="299642"/>
    <lineage>
        <taxon>Eukaryota</taxon>
        <taxon>Metazoa</taxon>
        <taxon>Ecdysozoa</taxon>
        <taxon>Arthropoda</taxon>
        <taxon>Chelicerata</taxon>
        <taxon>Arachnida</taxon>
        <taxon>Araneae</taxon>
        <taxon>Araneomorphae</taxon>
        <taxon>Entelegynae</taxon>
        <taxon>Araneoidea</taxon>
        <taxon>Nephilidae</taxon>
        <taxon>Nephila</taxon>
    </lineage>
</organism>
<feature type="compositionally biased region" description="Basic and acidic residues" evidence="1">
    <location>
        <begin position="460"/>
        <end position="471"/>
    </location>
</feature>
<gene>
    <name evidence="2" type="ORF">NPIL_118131</name>
</gene>
<evidence type="ECO:0000313" key="2">
    <source>
        <dbReference type="EMBL" id="GFU09474.1"/>
    </source>
</evidence>